<name>A0A0F8XZ15_9ZZZZ</name>
<dbReference type="EMBL" id="LAZR01069689">
    <property type="protein sequence ID" value="KKK47219.1"/>
    <property type="molecule type" value="Genomic_DNA"/>
</dbReference>
<evidence type="ECO:0000313" key="1">
    <source>
        <dbReference type="EMBL" id="KKK47219.1"/>
    </source>
</evidence>
<dbReference type="AlphaFoldDB" id="A0A0F8XZ15"/>
<gene>
    <name evidence="1" type="ORF">LCGC14_3157420</name>
</gene>
<accession>A0A0F8XZ15</accession>
<comment type="caution">
    <text evidence="1">The sequence shown here is derived from an EMBL/GenBank/DDBJ whole genome shotgun (WGS) entry which is preliminary data.</text>
</comment>
<sequence length="115" mass="12301">MADPLYYAKDGEVRKRSVETKKDENSSSFSLDFPICTVNETVGNEAAQVIADALNGSEELLAALQTELDFWDQSAAECDGADYPEGAERSETHAKAIRTAIAIASATPETEGVEG</sequence>
<organism evidence="1">
    <name type="scientific">marine sediment metagenome</name>
    <dbReference type="NCBI Taxonomy" id="412755"/>
    <lineage>
        <taxon>unclassified sequences</taxon>
        <taxon>metagenomes</taxon>
        <taxon>ecological metagenomes</taxon>
    </lineage>
</organism>
<proteinExistence type="predicted"/>
<reference evidence="1" key="1">
    <citation type="journal article" date="2015" name="Nature">
        <title>Complex archaea that bridge the gap between prokaryotes and eukaryotes.</title>
        <authorList>
            <person name="Spang A."/>
            <person name="Saw J.H."/>
            <person name="Jorgensen S.L."/>
            <person name="Zaremba-Niedzwiedzka K."/>
            <person name="Martijn J."/>
            <person name="Lind A.E."/>
            <person name="van Eijk R."/>
            <person name="Schleper C."/>
            <person name="Guy L."/>
            <person name="Ettema T.J."/>
        </authorList>
    </citation>
    <scope>NUCLEOTIDE SEQUENCE</scope>
</reference>
<protein>
    <submittedName>
        <fullName evidence="1">Uncharacterized protein</fullName>
    </submittedName>
</protein>